<reference evidence="1 2" key="1">
    <citation type="submission" date="2019-02" db="EMBL/GenBank/DDBJ databases">
        <title>The Batch Genome Submission of Acinetobacter spp. strains.</title>
        <authorList>
            <person name="Qin J."/>
            <person name="Hu Y."/>
            <person name="Ye H."/>
            <person name="Wei L."/>
            <person name="Feng Y."/>
            <person name="Zong Z."/>
        </authorList>
    </citation>
    <scope>NUCLEOTIDE SEQUENCE [LARGE SCALE GENOMIC DNA]</scope>
    <source>
        <strain evidence="1 2">WCHABo060081</strain>
    </source>
</reference>
<dbReference type="RefSeq" id="WP_130145121.1">
    <property type="nucleotide sequence ID" value="NZ_SGSU01000007.1"/>
</dbReference>
<accession>A0A4Q7AVY9</accession>
<dbReference type="AlphaFoldDB" id="A0A4Q7AVY9"/>
<name>A0A4Q7AVY9_9GAMM</name>
<dbReference type="Proteomes" id="UP000293483">
    <property type="component" value="Unassembled WGS sequence"/>
</dbReference>
<comment type="caution">
    <text evidence="1">The sequence shown here is derived from an EMBL/GenBank/DDBJ whole genome shotgun (WGS) entry which is preliminary data.</text>
</comment>
<gene>
    <name evidence="1" type="ORF">EXE25_07435</name>
</gene>
<evidence type="ECO:0000313" key="2">
    <source>
        <dbReference type="Proteomes" id="UP000293483"/>
    </source>
</evidence>
<proteinExistence type="predicted"/>
<evidence type="ECO:0000313" key="1">
    <source>
        <dbReference type="EMBL" id="RZG67346.1"/>
    </source>
</evidence>
<protein>
    <submittedName>
        <fullName evidence="1">Uncharacterized protein</fullName>
    </submittedName>
</protein>
<organism evidence="1 2">
    <name type="scientific">Acinetobacter bouvetii</name>
    <dbReference type="NCBI Taxonomy" id="202951"/>
    <lineage>
        <taxon>Bacteria</taxon>
        <taxon>Pseudomonadati</taxon>
        <taxon>Pseudomonadota</taxon>
        <taxon>Gammaproteobacteria</taxon>
        <taxon>Moraxellales</taxon>
        <taxon>Moraxellaceae</taxon>
        <taxon>Acinetobacter</taxon>
    </lineage>
</organism>
<sequence>MALKDSPLKKRTVLLENTAFNASFRSAATSALHERLIPGQPKSHKKTPKIAYKLIFTLIFILPKLHLQR</sequence>
<dbReference type="EMBL" id="SGSU01000007">
    <property type="protein sequence ID" value="RZG67346.1"/>
    <property type="molecule type" value="Genomic_DNA"/>
</dbReference>